<accession>A0AC35U3I2</accession>
<name>A0AC35U3I2_9BILA</name>
<reference evidence="2" key="1">
    <citation type="submission" date="2016-11" db="UniProtKB">
        <authorList>
            <consortium name="WormBaseParasite"/>
        </authorList>
    </citation>
    <scope>IDENTIFICATION</scope>
    <source>
        <strain evidence="2">KR3021</strain>
    </source>
</reference>
<organism evidence="1 2">
    <name type="scientific">Rhabditophanes sp. KR3021</name>
    <dbReference type="NCBI Taxonomy" id="114890"/>
    <lineage>
        <taxon>Eukaryota</taxon>
        <taxon>Metazoa</taxon>
        <taxon>Ecdysozoa</taxon>
        <taxon>Nematoda</taxon>
        <taxon>Chromadorea</taxon>
        <taxon>Rhabditida</taxon>
        <taxon>Tylenchina</taxon>
        <taxon>Panagrolaimomorpha</taxon>
        <taxon>Strongyloidoidea</taxon>
        <taxon>Alloionematidae</taxon>
        <taxon>Rhabditophanes</taxon>
    </lineage>
</organism>
<protein>
    <submittedName>
        <fullName evidence="2">Leucine-rich repeat domain-containing protein</fullName>
    </submittedName>
</protein>
<evidence type="ECO:0000313" key="2">
    <source>
        <dbReference type="WBParaSite" id="RSKR_0000747550.1"/>
    </source>
</evidence>
<sequence>MLNIIMKQNFMNVSVLSINEIVKPCDYYSDKTNDALTDLVELTDYLSKSYLRKQSKIYNVFVGINSVKEIKKYFDYLNESHIKYQIDEITWDEKSLDSLIHSQSTQYLTKLRFMDFIAFNDFMNITNSRIPNGISLLHIYQNIKKLVLIFDSIQEFDLTSGMDSFQHLLNLKEVWLEGSLYGDREINGLREDTFLRLLPKTIESLTILNFSTDIQKMENKLGSLFPDLKSISFGDRHYQWLSFNENYLLEFKDLQMVTFQCPLEHDYIIPSTLRVFVITECERFTVNLKSLNKNEFAENVEIEKACDCCYHRRPFKNSVKYTSTDDTNGTIYYKSYNDLNLFLRNNPTVAF</sequence>
<proteinExistence type="predicted"/>
<evidence type="ECO:0000313" key="1">
    <source>
        <dbReference type="Proteomes" id="UP000095286"/>
    </source>
</evidence>
<dbReference type="WBParaSite" id="RSKR_0000747550.1">
    <property type="protein sequence ID" value="RSKR_0000747550.1"/>
    <property type="gene ID" value="RSKR_0000747550"/>
</dbReference>
<dbReference type="Proteomes" id="UP000095286">
    <property type="component" value="Unplaced"/>
</dbReference>